<evidence type="ECO:0000256" key="8">
    <source>
        <dbReference type="ARBA" id="ARBA00022801"/>
    </source>
</evidence>
<evidence type="ECO:0000256" key="10">
    <source>
        <dbReference type="ARBA" id="ARBA00022833"/>
    </source>
</evidence>
<dbReference type="Proteomes" id="UP001457282">
    <property type="component" value="Unassembled WGS sequence"/>
</dbReference>
<dbReference type="PROSITE" id="PS01360">
    <property type="entry name" value="ZF_MYND_1"/>
    <property type="match status" value="1"/>
</dbReference>
<keyword evidence="7" id="KW-0833">Ubl conjugation pathway</keyword>
<comment type="catalytic activity">
    <reaction evidence="1">
        <text>Thiol-dependent hydrolysis of ester, thioester, amide, peptide and isopeptide bonds formed by the C-terminal Gly of ubiquitin (a 76-residue protein attached to proteins as an intracellular targeting signal).</text>
        <dbReference type="EC" id="3.4.19.12"/>
    </reaction>
</comment>
<dbReference type="InterPro" id="IPR038765">
    <property type="entry name" value="Papain-like_cys_pep_sf"/>
</dbReference>
<sequence length="703" mass="77803">MHVAGVSWDLNWFLQLIFTLFIVAFGLLHLVKNTASKYFEVDANFEGGGGGGIDHHSDRTQMPGVLINDPACAVCGNPGVKQCSRCKAVRYCSQECQTEHWRSGHKTECNGIPSGRINSTQNTLSDGRFKSPVVCKNFKGIALVPTHGISKRLKKPKKVLFPYDEFVELFKWEKAGFPPCGLLNCGNSCFANVVLQCLSSTRPLVAYLLKKGHRRECIRDEWCFLCEFESHLERASRSSQAFSPTNIISRLPNIGGNLGYGRQEDAHELMRFAIDTMQSVCLDEFGGEKAVHPGSQETTIIQHIFGGQLQSQVICSKCNNISNQYENMMDLTVEIHGDASSLEECLDQFTGKEWLDGENMYKCDGCNDYVKAWKRLSVKRAPNVLTIALKRFQSGRFGKINKRVTFPATLDLSPYMSEAGDSTDTYSLYGVVVHVDMLNASYFGHYICYTKDFRGNWYRIDDCEVRPVNLEEVLSQGAYMLLYSRVQVRSPCLSILEPPRKEEEMPTASVEVDPLPNEPVKCSPVKSRDPTCHSGSEPSDISLLPQISSYVEDASAVLEHSYGLTDVSRPKSPSSASKEVHIFEEDMVNSQSSSSVSREISSCEKVSVSASDLDTVRGDPNGVDVAKGKTCRAVSEEASACCEKDRSSADNMEWESSTPVAEDIQVCKSNGATDAAEEMASPDEHTGLPNGNGFHRLEQIDDG</sequence>
<dbReference type="GO" id="GO:0005634">
    <property type="term" value="C:nucleus"/>
    <property type="evidence" value="ECO:0007669"/>
    <property type="project" value="TreeGrafter"/>
</dbReference>
<name>A0AAW1YCM2_RUBAR</name>
<dbReference type="Pfam" id="PF00443">
    <property type="entry name" value="UCH"/>
    <property type="match status" value="1"/>
</dbReference>
<dbReference type="Gene3D" id="3.90.70.10">
    <property type="entry name" value="Cysteine proteinases"/>
    <property type="match status" value="1"/>
</dbReference>
<dbReference type="PROSITE" id="PS00972">
    <property type="entry name" value="USP_1"/>
    <property type="match status" value="1"/>
</dbReference>
<evidence type="ECO:0000313" key="16">
    <source>
        <dbReference type="EMBL" id="KAK9946793.1"/>
    </source>
</evidence>
<dbReference type="EC" id="3.4.19.12" evidence="3"/>
<evidence type="ECO:0000256" key="13">
    <source>
        <dbReference type="SAM" id="Phobius"/>
    </source>
</evidence>
<dbReference type="GO" id="GO:0008270">
    <property type="term" value="F:zinc ion binding"/>
    <property type="evidence" value="ECO:0007669"/>
    <property type="project" value="UniProtKB-KW"/>
</dbReference>
<evidence type="ECO:0000256" key="6">
    <source>
        <dbReference type="ARBA" id="ARBA00022771"/>
    </source>
</evidence>
<keyword evidence="9" id="KW-0788">Thiol protease</keyword>
<dbReference type="CDD" id="cd02661">
    <property type="entry name" value="Peptidase_C19E"/>
    <property type="match status" value="1"/>
</dbReference>
<dbReference type="FunFam" id="6.10.140.2220:FF:000006">
    <property type="entry name" value="Ubiquitin carboxyl-terminal hydrolase 15"/>
    <property type="match status" value="1"/>
</dbReference>
<feature type="region of interest" description="Disordered" evidence="12">
    <location>
        <begin position="669"/>
        <end position="703"/>
    </location>
</feature>
<dbReference type="InterPro" id="IPR001394">
    <property type="entry name" value="Peptidase_C19_UCH"/>
</dbReference>
<comment type="caution">
    <text evidence="16">The sequence shown here is derived from an EMBL/GenBank/DDBJ whole genome shotgun (WGS) entry which is preliminary data.</text>
</comment>
<dbReference type="InterPro" id="IPR050164">
    <property type="entry name" value="Peptidase_C19"/>
</dbReference>
<dbReference type="GO" id="GO:0005829">
    <property type="term" value="C:cytosol"/>
    <property type="evidence" value="ECO:0007669"/>
    <property type="project" value="TreeGrafter"/>
</dbReference>
<feature type="domain" description="USP" evidence="14">
    <location>
        <begin position="180"/>
        <end position="486"/>
    </location>
</feature>
<dbReference type="PANTHER" id="PTHR24006">
    <property type="entry name" value="UBIQUITIN CARBOXYL-TERMINAL HYDROLASE"/>
    <property type="match status" value="1"/>
</dbReference>
<accession>A0AAW1YCM2</accession>
<feature type="transmembrane region" description="Helical" evidence="13">
    <location>
        <begin position="12"/>
        <end position="31"/>
    </location>
</feature>
<dbReference type="Pfam" id="PF01753">
    <property type="entry name" value="zf-MYND"/>
    <property type="match status" value="1"/>
</dbReference>
<dbReference type="Gene3D" id="6.10.140.2220">
    <property type="match status" value="1"/>
</dbReference>
<dbReference type="GO" id="GO:0016579">
    <property type="term" value="P:protein deubiquitination"/>
    <property type="evidence" value="ECO:0007669"/>
    <property type="project" value="InterPro"/>
</dbReference>
<dbReference type="GO" id="GO:0004843">
    <property type="term" value="F:cysteine-type deubiquitinase activity"/>
    <property type="evidence" value="ECO:0007669"/>
    <property type="project" value="UniProtKB-EC"/>
</dbReference>
<keyword evidence="13" id="KW-0812">Transmembrane</keyword>
<evidence type="ECO:0000259" key="14">
    <source>
        <dbReference type="PROSITE" id="PS50235"/>
    </source>
</evidence>
<keyword evidence="5" id="KW-0479">Metal-binding</keyword>
<dbReference type="GO" id="GO:0006508">
    <property type="term" value="P:proteolysis"/>
    <property type="evidence" value="ECO:0007669"/>
    <property type="project" value="UniProtKB-KW"/>
</dbReference>
<keyword evidence="13" id="KW-1133">Transmembrane helix</keyword>
<evidence type="ECO:0000256" key="11">
    <source>
        <dbReference type="PROSITE-ProRule" id="PRU00134"/>
    </source>
</evidence>
<dbReference type="InterPro" id="IPR028889">
    <property type="entry name" value="USP"/>
</dbReference>
<evidence type="ECO:0000256" key="12">
    <source>
        <dbReference type="SAM" id="MobiDB-lite"/>
    </source>
</evidence>
<proteinExistence type="inferred from homology"/>
<evidence type="ECO:0000256" key="2">
    <source>
        <dbReference type="ARBA" id="ARBA00009085"/>
    </source>
</evidence>
<evidence type="ECO:0000256" key="5">
    <source>
        <dbReference type="ARBA" id="ARBA00022723"/>
    </source>
</evidence>
<dbReference type="FunFam" id="3.90.70.10:FF:000026">
    <property type="entry name" value="Ubiquitin carboxyl-terminal hydrolase 15"/>
    <property type="match status" value="1"/>
</dbReference>
<dbReference type="SUPFAM" id="SSF54001">
    <property type="entry name" value="Cysteine proteinases"/>
    <property type="match status" value="1"/>
</dbReference>
<keyword evidence="10" id="KW-0862">Zinc</keyword>
<dbReference type="SUPFAM" id="SSF144232">
    <property type="entry name" value="HIT/MYND zinc finger-like"/>
    <property type="match status" value="1"/>
</dbReference>
<dbReference type="InterPro" id="IPR002893">
    <property type="entry name" value="Znf_MYND"/>
</dbReference>
<dbReference type="PANTHER" id="PTHR24006:SF677">
    <property type="entry name" value="UBIQUITIN CARBOXYL-TERMINAL HYDROLASE 19"/>
    <property type="match status" value="1"/>
</dbReference>
<evidence type="ECO:0000256" key="1">
    <source>
        <dbReference type="ARBA" id="ARBA00000707"/>
    </source>
</evidence>
<gene>
    <name evidence="16" type="ORF">M0R45_012238</name>
</gene>
<keyword evidence="13" id="KW-0472">Membrane</keyword>
<dbReference type="PROSITE" id="PS50865">
    <property type="entry name" value="ZF_MYND_2"/>
    <property type="match status" value="1"/>
</dbReference>
<evidence type="ECO:0000256" key="3">
    <source>
        <dbReference type="ARBA" id="ARBA00012759"/>
    </source>
</evidence>
<protein>
    <recommendedName>
        <fullName evidence="3">ubiquitinyl hydrolase 1</fullName>
        <ecNumber evidence="3">3.4.19.12</ecNumber>
    </recommendedName>
</protein>
<evidence type="ECO:0000256" key="7">
    <source>
        <dbReference type="ARBA" id="ARBA00022786"/>
    </source>
</evidence>
<reference evidence="16 17" key="1">
    <citation type="journal article" date="2023" name="G3 (Bethesda)">
        <title>A chromosome-length genome assembly and annotation of blackberry (Rubus argutus, cv. 'Hillquist').</title>
        <authorList>
            <person name="Bruna T."/>
            <person name="Aryal R."/>
            <person name="Dudchenko O."/>
            <person name="Sargent D.J."/>
            <person name="Mead D."/>
            <person name="Buti M."/>
            <person name="Cavallini A."/>
            <person name="Hytonen T."/>
            <person name="Andres J."/>
            <person name="Pham M."/>
            <person name="Weisz D."/>
            <person name="Mascagni F."/>
            <person name="Usai G."/>
            <person name="Natali L."/>
            <person name="Bassil N."/>
            <person name="Fernandez G.E."/>
            <person name="Lomsadze A."/>
            <person name="Armour M."/>
            <person name="Olukolu B."/>
            <person name="Poorten T."/>
            <person name="Britton C."/>
            <person name="Davik J."/>
            <person name="Ashrafi H."/>
            <person name="Aiden E.L."/>
            <person name="Borodovsky M."/>
            <person name="Worthington M."/>
        </authorList>
    </citation>
    <scope>NUCLEOTIDE SEQUENCE [LARGE SCALE GENOMIC DNA]</scope>
    <source>
        <strain evidence="16">PI 553951</strain>
    </source>
</reference>
<evidence type="ECO:0000313" key="17">
    <source>
        <dbReference type="Proteomes" id="UP001457282"/>
    </source>
</evidence>
<comment type="similarity">
    <text evidence="2">Belongs to the peptidase C19 family.</text>
</comment>
<feature type="region of interest" description="Disordered" evidence="12">
    <location>
        <begin position="504"/>
        <end position="538"/>
    </location>
</feature>
<keyword evidence="8" id="KW-0378">Hydrolase</keyword>
<evidence type="ECO:0000256" key="4">
    <source>
        <dbReference type="ARBA" id="ARBA00022670"/>
    </source>
</evidence>
<feature type="domain" description="MYND-type" evidence="15">
    <location>
        <begin position="72"/>
        <end position="109"/>
    </location>
</feature>
<dbReference type="InterPro" id="IPR018200">
    <property type="entry name" value="USP_CS"/>
</dbReference>
<dbReference type="PROSITE" id="PS50235">
    <property type="entry name" value="USP_3"/>
    <property type="match status" value="1"/>
</dbReference>
<evidence type="ECO:0000259" key="15">
    <source>
        <dbReference type="PROSITE" id="PS50865"/>
    </source>
</evidence>
<keyword evidence="17" id="KW-1185">Reference proteome</keyword>
<dbReference type="AlphaFoldDB" id="A0AAW1YCM2"/>
<keyword evidence="6 11" id="KW-0863">Zinc-finger</keyword>
<dbReference type="EMBL" id="JBEDUW010000002">
    <property type="protein sequence ID" value="KAK9946793.1"/>
    <property type="molecule type" value="Genomic_DNA"/>
</dbReference>
<organism evidence="16 17">
    <name type="scientific">Rubus argutus</name>
    <name type="common">Southern blackberry</name>
    <dbReference type="NCBI Taxonomy" id="59490"/>
    <lineage>
        <taxon>Eukaryota</taxon>
        <taxon>Viridiplantae</taxon>
        <taxon>Streptophyta</taxon>
        <taxon>Embryophyta</taxon>
        <taxon>Tracheophyta</taxon>
        <taxon>Spermatophyta</taxon>
        <taxon>Magnoliopsida</taxon>
        <taxon>eudicotyledons</taxon>
        <taxon>Gunneridae</taxon>
        <taxon>Pentapetalae</taxon>
        <taxon>rosids</taxon>
        <taxon>fabids</taxon>
        <taxon>Rosales</taxon>
        <taxon>Rosaceae</taxon>
        <taxon>Rosoideae</taxon>
        <taxon>Rosoideae incertae sedis</taxon>
        <taxon>Rubus</taxon>
    </lineage>
</organism>
<keyword evidence="4" id="KW-0645">Protease</keyword>
<evidence type="ECO:0000256" key="9">
    <source>
        <dbReference type="ARBA" id="ARBA00022807"/>
    </source>
</evidence>